<comment type="caution">
    <text evidence="2">The sequence shown here is derived from an EMBL/GenBank/DDBJ whole genome shotgun (WGS) entry which is preliminary data.</text>
</comment>
<dbReference type="RefSeq" id="XP_037202011.1">
    <property type="nucleotide sequence ID" value="XM_037343806.1"/>
</dbReference>
<evidence type="ECO:0000256" key="1">
    <source>
        <dbReference type="SAM" id="SignalP"/>
    </source>
</evidence>
<feature type="chain" id="PRO_5034712870" evidence="1">
    <location>
        <begin position="19"/>
        <end position="373"/>
    </location>
</feature>
<evidence type="ECO:0000313" key="3">
    <source>
        <dbReference type="Proteomes" id="UP000530670"/>
    </source>
</evidence>
<keyword evidence="3" id="KW-1185">Reference proteome</keyword>
<feature type="signal peptide" evidence="1">
    <location>
        <begin position="1"/>
        <end position="18"/>
    </location>
</feature>
<evidence type="ECO:0000313" key="2">
    <source>
        <dbReference type="EMBL" id="KAF5622382.1"/>
    </source>
</evidence>
<organism evidence="2 3">
    <name type="scientific">Fusarium tjaetaba</name>
    <dbReference type="NCBI Taxonomy" id="1567544"/>
    <lineage>
        <taxon>Eukaryota</taxon>
        <taxon>Fungi</taxon>
        <taxon>Dikarya</taxon>
        <taxon>Ascomycota</taxon>
        <taxon>Pezizomycotina</taxon>
        <taxon>Sordariomycetes</taxon>
        <taxon>Hypocreomycetidae</taxon>
        <taxon>Hypocreales</taxon>
        <taxon>Nectriaceae</taxon>
        <taxon>Fusarium</taxon>
        <taxon>Fusarium fujikuroi species complex</taxon>
    </lineage>
</organism>
<dbReference type="AlphaFoldDB" id="A0A8H5VF80"/>
<keyword evidence="1" id="KW-0732">Signal</keyword>
<name>A0A8H5VF80_9HYPO</name>
<proteinExistence type="predicted"/>
<sequence length="373" mass="41117">MVKLALLSWLAVAAPAFSAPADVLSSLDARACTTPANTLKNPSFESSAFTPWVFKPTYIKLGSATVVKSGYKSNHAIQAAGTSRYNDPTSYNKLSQTFKICKTARFQLSWSMILPKNSVAYTAPSKPGLFVQAKAPDGLSYSMGSFSFDTKTFSSNIFTPSFKGTHKVDQWANFAADLPNSQTGTWTISMECLCRSKRARSFDNGPPPAPMHMFCWVILHNARPSKGQYEEIHWLFLFLSRACFLKNAGREGKTGGMAEELKLFRKLKEKGMCSSLKVQDASNTQIESLYDEMTMLDLSMLDRLVKKLIGGDEFYGLHDPEAIIARGRELDRKHSYMYGNSYEKEARRKAAALSAGIGNNDGGGSAGWGSYAR</sequence>
<gene>
    <name evidence="2" type="ORF">FTJAE_10918</name>
</gene>
<protein>
    <submittedName>
        <fullName evidence="2">Uncharacterized protein</fullName>
    </submittedName>
</protein>
<dbReference type="GeneID" id="59296076"/>
<dbReference type="OrthoDB" id="4989504at2759"/>
<reference evidence="2 3" key="1">
    <citation type="submission" date="2020-05" db="EMBL/GenBank/DDBJ databases">
        <title>Identification and distribution of gene clusters putatively required for synthesis of sphingolipid metabolism inhibitors in phylogenetically diverse species of the filamentous fungus Fusarium.</title>
        <authorList>
            <person name="Kim H.-S."/>
            <person name="Busman M."/>
            <person name="Brown D.W."/>
            <person name="Divon H."/>
            <person name="Uhlig S."/>
            <person name="Proctor R.H."/>
        </authorList>
    </citation>
    <scope>NUCLEOTIDE SEQUENCE [LARGE SCALE GENOMIC DNA]</scope>
    <source>
        <strain evidence="2 3">NRRL 66243</strain>
    </source>
</reference>
<dbReference type="Proteomes" id="UP000530670">
    <property type="component" value="Unassembled WGS sequence"/>
</dbReference>
<accession>A0A8H5VF80</accession>
<dbReference type="EMBL" id="JAAQRI010000262">
    <property type="protein sequence ID" value="KAF5622382.1"/>
    <property type="molecule type" value="Genomic_DNA"/>
</dbReference>